<dbReference type="InterPro" id="IPR052749">
    <property type="entry name" value="Alpha-tectorin"/>
</dbReference>
<keyword evidence="6" id="KW-1015">Disulfide bond</keyword>
<feature type="domain" description="VWFD" evidence="8">
    <location>
        <begin position="1204"/>
        <end position="1383"/>
    </location>
</feature>
<evidence type="ECO:0000256" key="7">
    <source>
        <dbReference type="ARBA" id="ARBA00023180"/>
    </source>
</evidence>
<sequence>MLTSLIPILSDPCEDTECREKENCVVKNNKAVCVAQSKAYCWAFGDPHYSTFDGQPFSFMGTCSYILVNTTGKDPSLPQFSILTKNELRGNSEGSFIKSANIDLSGHRITILSGQRGTVEIDGIRSALPLSLESDSIRITESGIRGTIQSAVGLEITFDWTSLFMVTISSSYYNNLGGICGNYNGNKSDDFTTPTGVLSSNATVWVASWSVADGDPFCWHVCNSNCPTCSDADRALYTGPQYCGLMTDRGGPLEQCHKNVPVKEFASNCLYDVCLNEGRQEVLCEALANYVAECQQAGAVVSPLWRKASNCPLDCPYHSHYELCGTACPATCADLNVPEICSKVCVEGCQCDKGYVLSGEHCVVKETGCGCTHNDHYYLPEETFWEGNTCQSKCVCDGATQKVVCMPRKCKASEHCAVVNGVQDCYPLSFKTCSAQGDPHFRTFDGKRFDFQGNCIYKLAGVCSKDPDLESFEVTLENNNRGSTRVSYAKVVTVIVLGSSYTVTGDYHGKVLVDDVLTSLPYYSNNTEVQIYRNRRFAVLETHFGLKVSFDWSSEVRVKVPSTYHNAICGLCGNLNDNPDDDLLLPNGKKPMSPKEFGNSYWVADVPGCSHECKDCAVLDIPLIKPKYVSACDVIVDKSGPLRDCIGRVDSDEYKEDCIYDMILNNGLLTAACDIITNYVEECQEKGGKIEVWRSKDFCHLPCPENSVYSLSASGCPATCYSMTSAPGCTTPPGEGCQCKPGFLLSDNKCVHMKNCGCHHKGRYFVSGEVFYKENCHHRCSCNSGEMACEVAPCGPKTTCAVVKGVRGCYIINTICRAVGDPHYLTFDGERFDFQGTCSYVMATVVKSEPGLIPFTVLTKNNHRGNKRVSFVRKVSVTVYGLTVVMSTHKGKVEVNGENVYLPVTLAGGNLTVVYSGSYAVLKTNFGLKVMYDWNMKFYITVPSSYFRTLGGLCGNYNGDHNDEFTNRKGNKEPTVVKFAQSWRTEDGDLFCHDDCQGECPSCTPALQQKYKGEKLCGLLAKKDGPFASCHKVLDPGMFMDNCVYDVCINKGIYQFLCENMKSYNDACLAEGVKISPEWRTITGCSLECPSNSYYEACGTACPASCSDLDAEAKCKEPCVETCQCNKGFVLSGDKCVSKESCGCSYEGRYYPSGMKFWEDDKCTKQCECNPGTAKVECKATACKKSEVCGLQSGKRECYPTSYASCQGSGDPHYRTFDGKRFDFQGTCTYVLSKSVSKDDKSLAPFEVLVKNQNRGRNTAVSYTKTVTIIVFKNIITMSRDNPGKVLVISSFVFHQHFFISSQVNNHGYFGVVKTKFGLTLKFNWNSHVSLTLPSTYSDLIGGLCGNWNGQQNDDLLKPDKSPANTPTVFGDSWKVGNDPGCSSDCDGKKCPTCDHSLMLDYQTGKYCGRITDKNGPFKHCHAKVNPTEYYEDCVFDMCMYRGHASALCNALSTYTTACQDAPAKVEQWRSDSFCPSSCKVNSHYEVCASGCPQTCSGLDEPESCWNSLCTEGCVCDDGFIQSDSECVPLAECGCIHQGQYYQMGQVFFPSGQCKERCVCKKDGHVECNVKFACGPNEKCQVQDGVQACIPMSTGTCHVSGARRFHSFDGSCFSLHGDCVYKMSEVVEKDGSMAPNTSKNGSFQFFLLSQVDDVATNLPLSLGDGKVRAYQNGINIVVVTDFGLMVTYDTVAGAIIQLPSTYKGVTGGLCGNYNDKKEDDFLLPSGLQEPSVEKFAAGWLVVQEGVKCQTGCDGGLKCPPTSGPPPACSIIKSTKGPFAQCHAVVPPQEHFEECTKEGEGGDALCRHLQTYVTFCQASGGLVSSWRSDQFCSLTCPANSHYELCADTCSSTCDSLSESPKCPLCQEGCQCDDGFVFDGGKCVLRENCGCVVDGHYYKSGQSVMLRNCSETCSCAAGVFTCKNSQCKEGQQCGLKNGVMDCYSTVNLDVEL</sequence>
<evidence type="ECO:0000256" key="4">
    <source>
        <dbReference type="ARBA" id="ARBA00022737"/>
    </source>
</evidence>
<dbReference type="Gene3D" id="2.10.25.10">
    <property type="entry name" value="Laminin"/>
    <property type="match status" value="5"/>
</dbReference>
<keyword evidence="7" id="KW-0325">Glycoprotein</keyword>
<organism evidence="9 10">
    <name type="scientific">Oncorhynchus mykiss</name>
    <name type="common">Rainbow trout</name>
    <name type="synonym">Salmo gairdneri</name>
    <dbReference type="NCBI Taxonomy" id="8022"/>
    <lineage>
        <taxon>Eukaryota</taxon>
        <taxon>Metazoa</taxon>
        <taxon>Chordata</taxon>
        <taxon>Craniata</taxon>
        <taxon>Vertebrata</taxon>
        <taxon>Euteleostomi</taxon>
        <taxon>Actinopterygii</taxon>
        <taxon>Neopterygii</taxon>
        <taxon>Teleostei</taxon>
        <taxon>Protacanthopterygii</taxon>
        <taxon>Salmoniformes</taxon>
        <taxon>Salmonidae</taxon>
        <taxon>Salmoninae</taxon>
        <taxon>Oncorhynchus</taxon>
    </lineage>
</organism>
<dbReference type="Pfam" id="PF08742">
    <property type="entry name" value="C8"/>
    <property type="match status" value="5"/>
</dbReference>
<feature type="domain" description="VWFD" evidence="8">
    <location>
        <begin position="39"/>
        <end position="219"/>
    </location>
</feature>
<dbReference type="SMART" id="SM00214">
    <property type="entry name" value="VWC"/>
    <property type="match status" value="4"/>
</dbReference>
<dbReference type="GO" id="GO:0005886">
    <property type="term" value="C:plasma membrane"/>
    <property type="evidence" value="ECO:0007669"/>
    <property type="project" value="UniProtKB-SubCell"/>
</dbReference>
<dbReference type="InterPro" id="IPR001007">
    <property type="entry name" value="VWF_dom"/>
</dbReference>
<reference evidence="9" key="2">
    <citation type="submission" date="2025-08" db="UniProtKB">
        <authorList>
            <consortium name="Ensembl"/>
        </authorList>
    </citation>
    <scope>IDENTIFICATION</scope>
</reference>
<evidence type="ECO:0000256" key="6">
    <source>
        <dbReference type="ARBA" id="ARBA00023157"/>
    </source>
</evidence>
<evidence type="ECO:0000256" key="1">
    <source>
        <dbReference type="ARBA" id="ARBA00004236"/>
    </source>
</evidence>
<keyword evidence="4" id="KW-0677">Repeat</keyword>
<evidence type="ECO:0000256" key="3">
    <source>
        <dbReference type="ARBA" id="ARBA00022729"/>
    </source>
</evidence>
<dbReference type="Ensembl" id="ENSOMYT00000091991.2">
    <property type="protein sequence ID" value="ENSOMYP00000084444.2"/>
    <property type="gene ID" value="ENSOMYG00000038969.2"/>
</dbReference>
<dbReference type="GeneTree" id="ENSGT00950000183155"/>
<keyword evidence="10" id="KW-1185">Reference proteome</keyword>
<feature type="domain" description="VWFD" evidence="8">
    <location>
        <begin position="431"/>
        <end position="610"/>
    </location>
</feature>
<dbReference type="Pfam" id="PF01826">
    <property type="entry name" value="TIL"/>
    <property type="match status" value="5"/>
</dbReference>
<feature type="domain" description="VWFD" evidence="8">
    <location>
        <begin position="1556"/>
        <end position="1749"/>
    </location>
</feature>
<evidence type="ECO:0000256" key="5">
    <source>
        <dbReference type="ARBA" id="ARBA00023136"/>
    </source>
</evidence>
<dbReference type="SMART" id="SM00832">
    <property type="entry name" value="C8"/>
    <property type="match status" value="5"/>
</dbReference>
<dbReference type="PANTHER" id="PTHR46160">
    <property type="entry name" value="ALPHA-TECTORIN-RELATED"/>
    <property type="match status" value="1"/>
</dbReference>
<protein>
    <recommendedName>
        <fullName evidence="8">VWFD domain-containing protein</fullName>
    </recommendedName>
</protein>
<name>A0A8C7TLC9_ONCMY</name>
<dbReference type="CDD" id="cd19941">
    <property type="entry name" value="TIL"/>
    <property type="match status" value="5"/>
</dbReference>
<dbReference type="Proteomes" id="UP000694395">
    <property type="component" value="Chromosome 3"/>
</dbReference>
<dbReference type="Pfam" id="PF00094">
    <property type="entry name" value="VWD"/>
    <property type="match status" value="5"/>
</dbReference>
<dbReference type="InterPro" id="IPR002919">
    <property type="entry name" value="TIL_dom"/>
</dbReference>
<keyword evidence="2" id="KW-1003">Cell membrane</keyword>
<dbReference type="InterPro" id="IPR001846">
    <property type="entry name" value="VWF_type-D"/>
</dbReference>
<dbReference type="Pfam" id="PF12714">
    <property type="entry name" value="TILa"/>
    <property type="match status" value="4"/>
</dbReference>
<keyword evidence="3" id="KW-0732">Signal</keyword>
<dbReference type="InterPro" id="IPR036084">
    <property type="entry name" value="Ser_inhib-like_sf"/>
</dbReference>
<evidence type="ECO:0000313" key="10">
    <source>
        <dbReference type="Proteomes" id="UP000694395"/>
    </source>
</evidence>
<comment type="subcellular location">
    <subcellularLocation>
        <location evidence="1">Cell membrane</location>
    </subcellularLocation>
</comment>
<dbReference type="FunFam" id="2.10.25.10:FF:000055">
    <property type="entry name" value="alpha-tectorin isoform X1"/>
    <property type="match status" value="4"/>
</dbReference>
<evidence type="ECO:0000259" key="8">
    <source>
        <dbReference type="PROSITE" id="PS51233"/>
    </source>
</evidence>
<dbReference type="SMART" id="SM00216">
    <property type="entry name" value="VWD"/>
    <property type="match status" value="5"/>
</dbReference>
<dbReference type="PROSITE" id="PS51233">
    <property type="entry name" value="VWFD"/>
    <property type="match status" value="5"/>
</dbReference>
<feature type="domain" description="VWFD" evidence="8">
    <location>
        <begin position="814"/>
        <end position="993"/>
    </location>
</feature>
<proteinExistence type="predicted"/>
<dbReference type="SMART" id="SM00215">
    <property type="entry name" value="VWC_out"/>
    <property type="match status" value="3"/>
</dbReference>
<reference evidence="9" key="3">
    <citation type="submission" date="2025-09" db="UniProtKB">
        <authorList>
            <consortium name="Ensembl"/>
        </authorList>
    </citation>
    <scope>IDENTIFICATION</scope>
</reference>
<keyword evidence="5" id="KW-0472">Membrane</keyword>
<dbReference type="InterPro" id="IPR025615">
    <property type="entry name" value="TILa_dom"/>
</dbReference>
<evidence type="ECO:0000256" key="2">
    <source>
        <dbReference type="ARBA" id="ARBA00022475"/>
    </source>
</evidence>
<dbReference type="SUPFAM" id="SSF57567">
    <property type="entry name" value="Serine protease inhibitors"/>
    <property type="match status" value="5"/>
</dbReference>
<dbReference type="InterPro" id="IPR014853">
    <property type="entry name" value="VWF/SSPO/ZAN-like_Cys-rich_dom"/>
</dbReference>
<evidence type="ECO:0000313" key="9">
    <source>
        <dbReference type="Ensembl" id="ENSOMYP00000084444.2"/>
    </source>
</evidence>
<reference evidence="9" key="1">
    <citation type="submission" date="2020-07" db="EMBL/GenBank/DDBJ databases">
        <title>A long reads based de novo assembly of the rainbow trout Arlee double haploid line genome.</title>
        <authorList>
            <person name="Gao G."/>
            <person name="Palti Y."/>
        </authorList>
    </citation>
    <scope>NUCLEOTIDE SEQUENCE [LARGE SCALE GENOMIC DNA]</scope>
</reference>
<accession>A0A8C7TLC9</accession>
<dbReference type="PANTHER" id="PTHR46160:SF8">
    <property type="entry name" value="VWFD DOMAIN-CONTAINING PROTEIN"/>
    <property type="match status" value="1"/>
</dbReference>